<dbReference type="AlphaFoldDB" id="A0AAV2CDG9"/>
<dbReference type="Gene3D" id="3.60.10.10">
    <property type="entry name" value="Endonuclease/exonuclease/phosphatase"/>
    <property type="match status" value="1"/>
</dbReference>
<dbReference type="PANTHER" id="PTHR33710:SF62">
    <property type="entry name" value="DUF4283 DOMAIN PROTEIN"/>
    <property type="match status" value="1"/>
</dbReference>
<protein>
    <recommendedName>
        <fullName evidence="3">Endonuclease/exonuclease/phosphatase domain-containing protein</fullName>
    </recommendedName>
</protein>
<dbReference type="InterPro" id="IPR036691">
    <property type="entry name" value="Endo/exonu/phosph_ase_sf"/>
</dbReference>
<dbReference type="PANTHER" id="PTHR33710">
    <property type="entry name" value="BNAC02G09200D PROTEIN"/>
    <property type="match status" value="1"/>
</dbReference>
<organism evidence="1 2">
    <name type="scientific">Linum trigynum</name>
    <dbReference type="NCBI Taxonomy" id="586398"/>
    <lineage>
        <taxon>Eukaryota</taxon>
        <taxon>Viridiplantae</taxon>
        <taxon>Streptophyta</taxon>
        <taxon>Embryophyta</taxon>
        <taxon>Tracheophyta</taxon>
        <taxon>Spermatophyta</taxon>
        <taxon>Magnoliopsida</taxon>
        <taxon>eudicotyledons</taxon>
        <taxon>Gunneridae</taxon>
        <taxon>Pentapetalae</taxon>
        <taxon>rosids</taxon>
        <taxon>fabids</taxon>
        <taxon>Malpighiales</taxon>
        <taxon>Linaceae</taxon>
        <taxon>Linum</taxon>
    </lineage>
</organism>
<dbReference type="SUPFAM" id="SSF56219">
    <property type="entry name" value="DNase I-like"/>
    <property type="match status" value="1"/>
</dbReference>
<sequence length="167" mass="19462">MFGGVRFGGFGFSGPSLTWDSRKSVGFTEERLDYFVARENWTELFPAAQVIHLDVNRSDHRPLICDTRGEDDEAIKWGQNFKFEPHWSKHKDCPRIVEEAWKNWGASVLDKITNCRSKLDTWSQTTFPNFAKQRNQIKKALRVLERSEKTPMIIQQRQALESELDEA</sequence>
<gene>
    <name evidence="1" type="ORF">LTRI10_LOCUS2248</name>
</gene>
<reference evidence="1 2" key="1">
    <citation type="submission" date="2024-04" db="EMBL/GenBank/DDBJ databases">
        <authorList>
            <person name="Fracassetti M."/>
        </authorList>
    </citation>
    <scope>NUCLEOTIDE SEQUENCE [LARGE SCALE GENOMIC DNA]</scope>
</reference>
<dbReference type="EMBL" id="OZ034813">
    <property type="protein sequence ID" value="CAL1354438.1"/>
    <property type="molecule type" value="Genomic_DNA"/>
</dbReference>
<evidence type="ECO:0000313" key="2">
    <source>
        <dbReference type="Proteomes" id="UP001497516"/>
    </source>
</evidence>
<evidence type="ECO:0000313" key="1">
    <source>
        <dbReference type="EMBL" id="CAL1354438.1"/>
    </source>
</evidence>
<accession>A0AAV2CDG9</accession>
<proteinExistence type="predicted"/>
<dbReference type="Proteomes" id="UP001497516">
    <property type="component" value="Chromosome 1"/>
</dbReference>
<evidence type="ECO:0008006" key="3">
    <source>
        <dbReference type="Google" id="ProtNLM"/>
    </source>
</evidence>
<name>A0AAV2CDG9_9ROSI</name>
<keyword evidence="2" id="KW-1185">Reference proteome</keyword>